<dbReference type="CDD" id="cd16894">
    <property type="entry name" value="MltD-like"/>
    <property type="match status" value="1"/>
</dbReference>
<evidence type="ECO:0000256" key="1">
    <source>
        <dbReference type="ARBA" id="ARBA00007734"/>
    </source>
</evidence>
<dbReference type="InterPro" id="IPR000189">
    <property type="entry name" value="Transglyc_AS"/>
</dbReference>
<comment type="similarity">
    <text evidence="1">Belongs to the transglycosylase Slt family.</text>
</comment>
<keyword evidence="6" id="KW-1185">Reference proteome</keyword>
<dbReference type="SUPFAM" id="SSF54106">
    <property type="entry name" value="LysM domain"/>
    <property type="match status" value="1"/>
</dbReference>
<feature type="region of interest" description="Disordered" evidence="2">
    <location>
        <begin position="548"/>
        <end position="571"/>
    </location>
</feature>
<proteinExistence type="inferred from homology"/>
<dbReference type="Pfam" id="PF01464">
    <property type="entry name" value="SLT"/>
    <property type="match status" value="1"/>
</dbReference>
<dbReference type="PANTHER" id="PTHR37423:SF2">
    <property type="entry name" value="MEMBRANE-BOUND LYTIC MUREIN TRANSGLYCOSYLASE C"/>
    <property type="match status" value="1"/>
</dbReference>
<dbReference type="Gene3D" id="1.10.530.10">
    <property type="match status" value="1"/>
</dbReference>
<dbReference type="CDD" id="cd00118">
    <property type="entry name" value="LysM"/>
    <property type="match status" value="1"/>
</dbReference>
<keyword evidence="3" id="KW-0732">Signal</keyword>
<evidence type="ECO:0000256" key="2">
    <source>
        <dbReference type="SAM" id="MobiDB-lite"/>
    </source>
</evidence>
<accession>A0ABU9C9H6</accession>
<dbReference type="EMBL" id="JBBUTI010000018">
    <property type="protein sequence ID" value="MEK8048488.1"/>
    <property type="molecule type" value="Genomic_DNA"/>
</dbReference>
<dbReference type="Pfam" id="PF01476">
    <property type="entry name" value="LysM"/>
    <property type="match status" value="2"/>
</dbReference>
<dbReference type="SUPFAM" id="SSF53955">
    <property type="entry name" value="Lysozyme-like"/>
    <property type="match status" value="1"/>
</dbReference>
<gene>
    <name evidence="5" type="ORF">AACH00_19210</name>
</gene>
<dbReference type="RefSeq" id="WP_341400795.1">
    <property type="nucleotide sequence ID" value="NZ_JBBUTI010000018.1"/>
</dbReference>
<dbReference type="PROSITE" id="PS51257">
    <property type="entry name" value="PROKAR_LIPOPROTEIN"/>
    <property type="match status" value="1"/>
</dbReference>
<protein>
    <submittedName>
        <fullName evidence="5">Transglycosylase SLT domain-containing protein</fullName>
    </submittedName>
</protein>
<dbReference type="Proteomes" id="UP001379945">
    <property type="component" value="Unassembled WGS sequence"/>
</dbReference>
<feature type="chain" id="PRO_5047496498" evidence="3">
    <location>
        <begin position="27"/>
        <end position="571"/>
    </location>
</feature>
<dbReference type="PROSITE" id="PS51782">
    <property type="entry name" value="LYSM"/>
    <property type="match status" value="1"/>
</dbReference>
<sequence>MTDILRSTFRLGAFALAAATLLSGCASTPLPPMQATSPAGTGAARQVARAPGTQLLLDAAAAPAEAAPVAQPPVLATTTQAVAGSQDETMVTAPIDPLNPDQPVNLDDKTANRDLWVRVRRGFTMSDLDDDYVRRFEQYYATRPDYVKRMTERGGRYLFHVVQEIEKRNMPTELALLPFIESAFNPQAMSTAKASGMWQFIPSTGKDYSLTQNVFRDDRRNVLASTRAALDYLDRLHDMFGDWHLALAAYNWGQGNVQRAITRNQKAGLPTDYASLKMPDETRQYVPKLQAVKNIVMQPDQYKLELPALKNHPYFLSVPIERDIDVDLAAKLAGVSLDEFKSLNPQMNKPVILAAGTEQVLLPYENAASFVEKLRNHRGQLATWTAWVAPKTLRPAEAAKEVGMSEAQLRDVNRIPPKMLVKAGSTLLVPRSATRTADVSEHVADHASIALAPDVPPLKKVTLKAGKKGETVASIAKRYRTTPAQVASWNKVAPNGTFKAGSAIVVFVPNATKVAAARPAPAAAKPAANGKGKATAVAIAKPTVKAAPARTSGAAKTPAPRNRAAIRLADH</sequence>
<comment type="caution">
    <text evidence="5">The sequence shown here is derived from an EMBL/GenBank/DDBJ whole genome shotgun (WGS) entry which is preliminary data.</text>
</comment>
<evidence type="ECO:0000313" key="5">
    <source>
        <dbReference type="EMBL" id="MEK8048488.1"/>
    </source>
</evidence>
<feature type="domain" description="LysM" evidence="4">
    <location>
        <begin position="459"/>
        <end position="506"/>
    </location>
</feature>
<evidence type="ECO:0000259" key="4">
    <source>
        <dbReference type="PROSITE" id="PS51782"/>
    </source>
</evidence>
<evidence type="ECO:0000256" key="3">
    <source>
        <dbReference type="SAM" id="SignalP"/>
    </source>
</evidence>
<organism evidence="5 6">
    <name type="scientific">Ideonella margarita</name>
    <dbReference type="NCBI Taxonomy" id="2984191"/>
    <lineage>
        <taxon>Bacteria</taxon>
        <taxon>Pseudomonadati</taxon>
        <taxon>Pseudomonadota</taxon>
        <taxon>Betaproteobacteria</taxon>
        <taxon>Burkholderiales</taxon>
        <taxon>Sphaerotilaceae</taxon>
        <taxon>Ideonella</taxon>
    </lineage>
</organism>
<dbReference type="InterPro" id="IPR036779">
    <property type="entry name" value="LysM_dom_sf"/>
</dbReference>
<feature type="signal peptide" evidence="3">
    <location>
        <begin position="1"/>
        <end position="26"/>
    </location>
</feature>
<reference evidence="5 6" key="1">
    <citation type="submission" date="2024-04" db="EMBL/GenBank/DDBJ databases">
        <title>Novel species of the genus Ideonella isolated from streams.</title>
        <authorList>
            <person name="Lu H."/>
        </authorList>
    </citation>
    <scope>NUCLEOTIDE SEQUENCE [LARGE SCALE GENOMIC DNA]</scope>
    <source>
        <strain evidence="5 6">LYT19W</strain>
    </source>
</reference>
<evidence type="ECO:0000313" key="6">
    <source>
        <dbReference type="Proteomes" id="UP001379945"/>
    </source>
</evidence>
<dbReference type="InterPro" id="IPR008258">
    <property type="entry name" value="Transglycosylase_SLT_dom_1"/>
</dbReference>
<dbReference type="InterPro" id="IPR018392">
    <property type="entry name" value="LysM"/>
</dbReference>
<dbReference type="InterPro" id="IPR023346">
    <property type="entry name" value="Lysozyme-like_dom_sf"/>
</dbReference>
<dbReference type="PANTHER" id="PTHR37423">
    <property type="entry name" value="SOLUBLE LYTIC MUREIN TRANSGLYCOSYLASE-RELATED"/>
    <property type="match status" value="1"/>
</dbReference>
<dbReference type="PROSITE" id="PS00922">
    <property type="entry name" value="TRANSGLYCOSYLASE"/>
    <property type="match status" value="1"/>
</dbReference>
<name>A0ABU9C9H6_9BURK</name>
<dbReference type="Gene3D" id="3.10.350.10">
    <property type="entry name" value="LysM domain"/>
    <property type="match status" value="1"/>
</dbReference>